<name>A0ABM9EV19_9BACI</name>
<gene>
    <name evidence="1" type="ORF">BACCIP111895_03689</name>
</gene>
<accession>A0ABM9EV19</accession>
<protein>
    <recommendedName>
        <fullName evidence="3">HEPN domain-containing protein</fullName>
    </recommendedName>
</protein>
<reference evidence="1" key="1">
    <citation type="submission" date="2022-04" db="EMBL/GenBank/DDBJ databases">
        <authorList>
            <person name="Criscuolo A."/>
        </authorList>
    </citation>
    <scope>NUCLEOTIDE SEQUENCE</scope>
    <source>
        <strain evidence="1">CIP111895</strain>
    </source>
</reference>
<keyword evidence="2" id="KW-1185">Reference proteome</keyword>
<evidence type="ECO:0000313" key="1">
    <source>
        <dbReference type="EMBL" id="CAH2716502.1"/>
    </source>
</evidence>
<evidence type="ECO:0008006" key="3">
    <source>
        <dbReference type="Google" id="ProtNLM"/>
    </source>
</evidence>
<dbReference type="EMBL" id="CALBWS010000028">
    <property type="protein sequence ID" value="CAH2716502.1"/>
    <property type="molecule type" value="Genomic_DNA"/>
</dbReference>
<proteinExistence type="predicted"/>
<evidence type="ECO:0000313" key="2">
    <source>
        <dbReference type="Proteomes" id="UP000838308"/>
    </source>
</evidence>
<organism evidence="1 2">
    <name type="scientific">Neobacillus rhizosphaerae</name>
    <dbReference type="NCBI Taxonomy" id="2880965"/>
    <lineage>
        <taxon>Bacteria</taxon>
        <taxon>Bacillati</taxon>
        <taxon>Bacillota</taxon>
        <taxon>Bacilli</taxon>
        <taxon>Bacillales</taxon>
        <taxon>Bacillaceae</taxon>
        <taxon>Neobacillus</taxon>
    </lineage>
</organism>
<sequence>MIHYVKEAQEEALKTVERFTTKKIHCLNIFKGPSNLRRAHSLL</sequence>
<dbReference type="Proteomes" id="UP000838308">
    <property type="component" value="Unassembled WGS sequence"/>
</dbReference>
<comment type="caution">
    <text evidence="1">The sequence shown here is derived from an EMBL/GenBank/DDBJ whole genome shotgun (WGS) entry which is preliminary data.</text>
</comment>